<dbReference type="Proteomes" id="UP000005018">
    <property type="component" value="Chromosome 2"/>
</dbReference>
<dbReference type="GO" id="GO:0016757">
    <property type="term" value="F:glycosyltransferase activity"/>
    <property type="evidence" value="ECO:0007669"/>
    <property type="project" value="InterPro"/>
</dbReference>
<dbReference type="AlphaFoldDB" id="H8X206"/>
<organism evidence="2 3">
    <name type="scientific">Candida orthopsilosis (strain 90-125)</name>
    <name type="common">Yeast</name>
    <dbReference type="NCBI Taxonomy" id="1136231"/>
    <lineage>
        <taxon>Eukaryota</taxon>
        <taxon>Fungi</taxon>
        <taxon>Dikarya</taxon>
        <taxon>Ascomycota</taxon>
        <taxon>Saccharomycotina</taxon>
        <taxon>Pichiomycetes</taxon>
        <taxon>Debaryomycetaceae</taxon>
        <taxon>Candida/Lodderomyces clade</taxon>
        <taxon>Candida</taxon>
    </lineage>
</organism>
<evidence type="ECO:0000256" key="1">
    <source>
        <dbReference type="SAM" id="MobiDB-lite"/>
    </source>
</evidence>
<reference evidence="2 3" key="1">
    <citation type="journal article" date="2012" name="PLoS ONE">
        <title>Sequence and analysis of the genome of the pathogenic yeast Candida orthopsilosis.</title>
        <authorList>
            <person name="Riccombeni A."/>
            <person name="Vidanes G."/>
            <person name="Proux-Wera E."/>
            <person name="Wolfe K.H."/>
            <person name="Butler G."/>
        </authorList>
    </citation>
    <scope>NUCLEOTIDE SEQUENCE [LARGE SCALE GENOMIC DNA]</scope>
    <source>
        <strain evidence="2 3">Co 90-125</strain>
    </source>
</reference>
<evidence type="ECO:0000313" key="2">
    <source>
        <dbReference type="EMBL" id="CCG22727.1"/>
    </source>
</evidence>
<protein>
    <submittedName>
        <fullName evidence="2">Glycogen synthesis initiator</fullName>
    </submittedName>
</protein>
<feature type="region of interest" description="Disordered" evidence="1">
    <location>
        <begin position="563"/>
        <end position="593"/>
    </location>
</feature>
<feature type="compositionally biased region" description="Basic and acidic residues" evidence="1">
    <location>
        <begin position="350"/>
        <end position="362"/>
    </location>
</feature>
<sequence length="609" mass="68965">MTNAIFTLVYNPDYLAGALVLGIQLQKIRQVSSHDFALGILVDKLQFTTPQLDKLFKYYDEVIDVSPLESTIYFKLENDLGRPELGKTFTKVKLWSLDKYDKVLYLDADTLPLLPSDNATSVADLLRLEFPQDKVIAAPDSGFPDIFNSGVLLLKPNQKTYDDLVALVKESADNPDVSFDGADQGLLNQYFNSQPDWVVQLLSKDKANVEQRQNIDNNWIKLPFLYNVTPSSTYEYLPAIKHFHGEPSAPEGVDCRDGGFDQRSNDQKILDSTSETLSRYHFAATQYVVANASQIKVFHFIGPYKPWSSSSTVSGIHKDWWKLWIEEFGQRSVQEVIYDRSSPSPTFASREIESSNKQETNAKSRTTKKRPVSASDPYALLDPANYQHLPDNVKPSLDSLWDPSKESPPKIDRSREVSSGGDTFEEQLRKSYDNQWDPRNVGDNQAHKEGSVVGGADAVEYLISQFESSQQAKQPTSFQRPDIYGHKFVKPERVFDSSSDYVPRHILRDLEKVNIGTEADDTRPHQPETSRLSKQVSDFNAINESLERQGYVSADYFEEVYDEDREAGTGETFANDKGVVGEEEDNGTPAPKLFPWEFKGCHRPERVFD</sequence>
<dbReference type="Gene3D" id="3.90.550.10">
    <property type="entry name" value="Spore Coat Polysaccharide Biosynthesis Protein SpsA, Chain A"/>
    <property type="match status" value="1"/>
</dbReference>
<dbReference type="eggNOG" id="KOG1950">
    <property type="taxonomic scope" value="Eukaryota"/>
</dbReference>
<dbReference type="KEGG" id="cot:CORT_0B10230"/>
<dbReference type="OrthoDB" id="2014201at2759"/>
<name>H8X206_CANO9</name>
<feature type="compositionally biased region" description="Basic and acidic residues" evidence="1">
    <location>
        <begin position="403"/>
        <end position="416"/>
    </location>
</feature>
<dbReference type="RefSeq" id="XP_003868162.1">
    <property type="nucleotide sequence ID" value="XM_003868114.1"/>
</dbReference>
<dbReference type="Pfam" id="PF01501">
    <property type="entry name" value="Glyco_transf_8"/>
    <property type="match status" value="1"/>
</dbReference>
<dbReference type="PANTHER" id="PTHR11183">
    <property type="entry name" value="GLYCOGENIN SUBFAMILY MEMBER"/>
    <property type="match status" value="1"/>
</dbReference>
<feature type="region of interest" description="Disordered" evidence="1">
    <location>
        <begin position="341"/>
        <end position="377"/>
    </location>
</feature>
<dbReference type="EMBL" id="HE681720">
    <property type="protein sequence ID" value="CCG22727.1"/>
    <property type="molecule type" value="Genomic_DNA"/>
</dbReference>
<dbReference type="SUPFAM" id="SSF53448">
    <property type="entry name" value="Nucleotide-diphospho-sugar transferases"/>
    <property type="match status" value="1"/>
</dbReference>
<keyword evidence="3" id="KW-1185">Reference proteome</keyword>
<dbReference type="InterPro" id="IPR002495">
    <property type="entry name" value="Glyco_trans_8"/>
</dbReference>
<evidence type="ECO:0000313" key="3">
    <source>
        <dbReference type="Proteomes" id="UP000005018"/>
    </source>
</evidence>
<gene>
    <name evidence="2" type="ORF">CORT_0B10230</name>
</gene>
<feature type="region of interest" description="Disordered" evidence="1">
    <location>
        <begin position="393"/>
        <end position="424"/>
    </location>
</feature>
<dbReference type="InterPro" id="IPR029044">
    <property type="entry name" value="Nucleotide-diphossugar_trans"/>
</dbReference>
<accession>H8X206</accession>
<dbReference type="InterPro" id="IPR050587">
    <property type="entry name" value="GNT1/Glycosyltrans_8"/>
</dbReference>
<dbReference type="GeneID" id="14539003"/>
<dbReference type="HOGENOM" id="CLU_017171_4_0_1"/>
<proteinExistence type="predicted"/>